<evidence type="ECO:0000313" key="6">
    <source>
        <dbReference type="EMBL" id="OAS88020.1"/>
    </source>
</evidence>
<evidence type="ECO:0000256" key="5">
    <source>
        <dbReference type="SAM" id="Phobius"/>
    </source>
</evidence>
<dbReference type="EMBL" id="LWSG01000006">
    <property type="protein sequence ID" value="OAS88020.1"/>
    <property type="molecule type" value="Genomic_DNA"/>
</dbReference>
<sequence length="107" mass="11777">MDKTNKALASLNYFSVFFAPFLLPIAIYFIVDHSEVKQHAKKALISHIIPFLSVLGVIGMIVFSGFSNPSEATFLTVFFGGFLVVGLINLIVFIWNIVKGIKLLSGI</sequence>
<evidence type="ECO:0000256" key="1">
    <source>
        <dbReference type="ARBA" id="ARBA00004141"/>
    </source>
</evidence>
<organism evidence="6 7">
    <name type="scientific">Metabacillus litoralis</name>
    <dbReference type="NCBI Taxonomy" id="152268"/>
    <lineage>
        <taxon>Bacteria</taxon>
        <taxon>Bacillati</taxon>
        <taxon>Bacillota</taxon>
        <taxon>Bacilli</taxon>
        <taxon>Bacillales</taxon>
        <taxon>Bacillaceae</taxon>
        <taxon>Metabacillus</taxon>
    </lineage>
</organism>
<comment type="caution">
    <text evidence="6">The sequence shown here is derived from an EMBL/GenBank/DDBJ whole genome shotgun (WGS) entry which is preliminary data.</text>
</comment>
<evidence type="ECO:0008006" key="8">
    <source>
        <dbReference type="Google" id="ProtNLM"/>
    </source>
</evidence>
<gene>
    <name evidence="6" type="ORF">A6K24_18425</name>
</gene>
<evidence type="ECO:0000313" key="7">
    <source>
        <dbReference type="Proteomes" id="UP000078534"/>
    </source>
</evidence>
<evidence type="ECO:0000256" key="4">
    <source>
        <dbReference type="ARBA" id="ARBA00023136"/>
    </source>
</evidence>
<proteinExistence type="predicted"/>
<feature type="transmembrane region" description="Helical" evidence="5">
    <location>
        <begin position="12"/>
        <end position="31"/>
    </location>
</feature>
<feature type="transmembrane region" description="Helical" evidence="5">
    <location>
        <begin position="72"/>
        <end position="98"/>
    </location>
</feature>
<keyword evidence="7" id="KW-1185">Reference proteome</keyword>
<dbReference type="OrthoDB" id="2328241at2"/>
<accession>A0A179T3V5</accession>
<evidence type="ECO:0000256" key="3">
    <source>
        <dbReference type="ARBA" id="ARBA00022989"/>
    </source>
</evidence>
<keyword evidence="3 5" id="KW-1133">Transmembrane helix</keyword>
<keyword evidence="4 5" id="KW-0472">Membrane</keyword>
<feature type="transmembrane region" description="Helical" evidence="5">
    <location>
        <begin position="43"/>
        <end position="66"/>
    </location>
</feature>
<dbReference type="InterPro" id="IPR019109">
    <property type="entry name" value="MamF_MmsF"/>
</dbReference>
<dbReference type="Proteomes" id="UP000078534">
    <property type="component" value="Unassembled WGS sequence"/>
</dbReference>
<dbReference type="Pfam" id="PF09685">
    <property type="entry name" value="MamF_MmsF"/>
    <property type="match status" value="1"/>
</dbReference>
<name>A0A179T3V5_9BACI</name>
<dbReference type="STRING" id="152268.A6K24_18425"/>
<evidence type="ECO:0000256" key="2">
    <source>
        <dbReference type="ARBA" id="ARBA00022692"/>
    </source>
</evidence>
<dbReference type="RefSeq" id="WP_066329272.1">
    <property type="nucleotide sequence ID" value="NZ_LWSG01000006.1"/>
</dbReference>
<keyword evidence="2 5" id="KW-0812">Transmembrane</keyword>
<reference evidence="7" key="1">
    <citation type="submission" date="2016-04" db="EMBL/GenBank/DDBJ databases">
        <authorList>
            <person name="Lyu Z."/>
            <person name="Lyu W."/>
        </authorList>
    </citation>
    <scope>NUCLEOTIDE SEQUENCE [LARGE SCALE GENOMIC DNA]</scope>
    <source>
        <strain evidence="7">C44</strain>
    </source>
</reference>
<protein>
    <recommendedName>
        <fullName evidence="8">DUF4870 domain-containing protein</fullName>
    </recommendedName>
</protein>
<comment type="subcellular location">
    <subcellularLocation>
        <location evidence="1">Membrane</location>
        <topology evidence="1">Multi-pass membrane protein</topology>
    </subcellularLocation>
</comment>
<dbReference type="AlphaFoldDB" id="A0A179T3V5"/>